<reference evidence="6 7" key="1">
    <citation type="journal article" date="2016" name="Nat. Commun.">
        <title>Extremotolerant tardigrade genome and improved radiotolerance of human cultured cells by tardigrade-unique protein.</title>
        <authorList>
            <person name="Hashimoto T."/>
            <person name="Horikawa D.D."/>
            <person name="Saito Y."/>
            <person name="Kuwahara H."/>
            <person name="Kozuka-Hata H."/>
            <person name="Shin-I T."/>
            <person name="Minakuchi Y."/>
            <person name="Ohishi K."/>
            <person name="Motoyama A."/>
            <person name="Aizu T."/>
            <person name="Enomoto A."/>
            <person name="Kondo K."/>
            <person name="Tanaka S."/>
            <person name="Hara Y."/>
            <person name="Koshikawa S."/>
            <person name="Sagara H."/>
            <person name="Miura T."/>
            <person name="Yokobori S."/>
            <person name="Miyagawa K."/>
            <person name="Suzuki Y."/>
            <person name="Kubo T."/>
            <person name="Oyama M."/>
            <person name="Kohara Y."/>
            <person name="Fujiyama A."/>
            <person name="Arakawa K."/>
            <person name="Katayama T."/>
            <person name="Toyoda A."/>
            <person name="Kunieda T."/>
        </authorList>
    </citation>
    <scope>NUCLEOTIDE SEQUENCE [LARGE SCALE GENOMIC DNA]</scope>
    <source>
        <strain evidence="6 7">YOKOZUNA-1</strain>
    </source>
</reference>
<accession>A0A1D1VYK8</accession>
<evidence type="ECO:0000259" key="5">
    <source>
        <dbReference type="Pfam" id="PF01094"/>
    </source>
</evidence>
<keyword evidence="2" id="KW-0812">Transmembrane</keyword>
<organism evidence="6 7">
    <name type="scientific">Ramazzottius varieornatus</name>
    <name type="common">Water bear</name>
    <name type="synonym">Tardigrade</name>
    <dbReference type="NCBI Taxonomy" id="947166"/>
    <lineage>
        <taxon>Eukaryota</taxon>
        <taxon>Metazoa</taxon>
        <taxon>Ecdysozoa</taxon>
        <taxon>Tardigrada</taxon>
        <taxon>Eutardigrada</taxon>
        <taxon>Parachela</taxon>
        <taxon>Hypsibioidea</taxon>
        <taxon>Ramazzottiidae</taxon>
        <taxon>Ramazzottius</taxon>
    </lineage>
</organism>
<dbReference type="Pfam" id="PF01094">
    <property type="entry name" value="ANF_receptor"/>
    <property type="match status" value="1"/>
</dbReference>
<dbReference type="Gene3D" id="3.40.50.2300">
    <property type="match status" value="1"/>
</dbReference>
<keyword evidence="3" id="KW-1133">Transmembrane helix</keyword>
<proteinExistence type="predicted"/>
<dbReference type="STRING" id="947166.A0A1D1VYK8"/>
<comment type="caution">
    <text evidence="6">The sequence shown here is derived from an EMBL/GenBank/DDBJ whole genome shotgun (WGS) entry which is preliminary data.</text>
</comment>
<dbReference type="SUPFAM" id="SSF53822">
    <property type="entry name" value="Periplasmic binding protein-like I"/>
    <property type="match status" value="1"/>
</dbReference>
<feature type="domain" description="Receptor ligand binding region" evidence="5">
    <location>
        <begin position="1"/>
        <end position="143"/>
    </location>
</feature>
<evidence type="ECO:0000313" key="6">
    <source>
        <dbReference type="EMBL" id="GAV06502.1"/>
    </source>
</evidence>
<keyword evidence="4" id="KW-0472">Membrane</keyword>
<dbReference type="AlphaFoldDB" id="A0A1D1VYK8"/>
<keyword evidence="7" id="KW-1185">Reference proteome</keyword>
<name>A0A1D1VYK8_RAMVA</name>
<evidence type="ECO:0000256" key="2">
    <source>
        <dbReference type="ARBA" id="ARBA00022692"/>
    </source>
</evidence>
<evidence type="ECO:0000256" key="3">
    <source>
        <dbReference type="ARBA" id="ARBA00022989"/>
    </source>
</evidence>
<evidence type="ECO:0000256" key="1">
    <source>
        <dbReference type="ARBA" id="ARBA00004370"/>
    </source>
</evidence>
<comment type="subcellular location">
    <subcellularLocation>
        <location evidence="1">Membrane</location>
    </subcellularLocation>
</comment>
<sequence>MTNGDYVYLAAEPFHHRFYGNLTWWHSDSLNEEALRAYQSLLVITSPNDDKNPEQLRLEEEFRRRSAKDFNFTYADDEKQNLFVTACYESIVLFGIVLKELLSSSASANLKDGALTTQHFLNRTFTLATGPITFDEVGERQQPLIIRQFQGSSVWPLTVMALDACAESFRGVREVLWPVPFPPPNEPACGFYGTRDQCRANGGTAFRENRLGLCST</sequence>
<dbReference type="GO" id="GO:0016020">
    <property type="term" value="C:membrane"/>
    <property type="evidence" value="ECO:0007669"/>
    <property type="project" value="UniProtKB-SubCell"/>
</dbReference>
<dbReference type="InterPro" id="IPR001828">
    <property type="entry name" value="ANF_lig-bd_rcpt"/>
</dbReference>
<dbReference type="Proteomes" id="UP000186922">
    <property type="component" value="Unassembled WGS sequence"/>
</dbReference>
<dbReference type="EMBL" id="BDGG01000013">
    <property type="protein sequence ID" value="GAV06502.1"/>
    <property type="molecule type" value="Genomic_DNA"/>
</dbReference>
<dbReference type="InterPro" id="IPR028082">
    <property type="entry name" value="Peripla_BP_I"/>
</dbReference>
<evidence type="ECO:0000313" key="7">
    <source>
        <dbReference type="Proteomes" id="UP000186922"/>
    </source>
</evidence>
<protein>
    <recommendedName>
        <fullName evidence="5">Receptor ligand binding region domain-containing protein</fullName>
    </recommendedName>
</protein>
<evidence type="ECO:0000256" key="4">
    <source>
        <dbReference type="ARBA" id="ARBA00023136"/>
    </source>
</evidence>
<gene>
    <name evidence="6" type="primary">RvY_16478</name>
    <name evidence="6" type="synonym">RvY_16478.1</name>
    <name evidence="6" type="ORF">RvY_16478-1</name>
</gene>